<accession>A0A1I2YX68</accession>
<evidence type="ECO:0000256" key="2">
    <source>
        <dbReference type="ARBA" id="ARBA00004429"/>
    </source>
</evidence>
<evidence type="ECO:0000256" key="6">
    <source>
        <dbReference type="ARBA" id="ARBA00022553"/>
    </source>
</evidence>
<evidence type="ECO:0000256" key="3">
    <source>
        <dbReference type="ARBA" id="ARBA00012438"/>
    </source>
</evidence>
<evidence type="ECO:0000313" key="20">
    <source>
        <dbReference type="Proteomes" id="UP000199666"/>
    </source>
</evidence>
<dbReference type="Pfam" id="PF00512">
    <property type="entry name" value="HisKA"/>
    <property type="match status" value="1"/>
</dbReference>
<dbReference type="PROSITE" id="PS50110">
    <property type="entry name" value="RESPONSE_REGULATORY"/>
    <property type="match status" value="1"/>
</dbReference>
<dbReference type="SUPFAM" id="SSF55874">
    <property type="entry name" value="ATPase domain of HSP90 chaperone/DNA topoisomerase II/histidine kinase"/>
    <property type="match status" value="1"/>
</dbReference>
<evidence type="ECO:0000256" key="9">
    <source>
        <dbReference type="ARBA" id="ARBA00022777"/>
    </source>
</evidence>
<dbReference type="EMBL" id="FOPP01000008">
    <property type="protein sequence ID" value="SFH30268.1"/>
    <property type="molecule type" value="Genomic_DNA"/>
</dbReference>
<dbReference type="Pfam" id="PF02518">
    <property type="entry name" value="HATPase_c"/>
    <property type="match status" value="1"/>
</dbReference>
<keyword evidence="11 15" id="KW-1133">Transmembrane helix</keyword>
<dbReference type="InterPro" id="IPR036641">
    <property type="entry name" value="HPT_dom_sf"/>
</dbReference>
<organism evidence="19 20">
    <name type="scientific">Pedobacter insulae</name>
    <dbReference type="NCBI Taxonomy" id="414048"/>
    <lineage>
        <taxon>Bacteria</taxon>
        <taxon>Pseudomonadati</taxon>
        <taxon>Bacteroidota</taxon>
        <taxon>Sphingobacteriia</taxon>
        <taxon>Sphingobacteriales</taxon>
        <taxon>Sphingobacteriaceae</taxon>
        <taxon>Pedobacter</taxon>
    </lineage>
</organism>
<evidence type="ECO:0000256" key="8">
    <source>
        <dbReference type="ARBA" id="ARBA00022692"/>
    </source>
</evidence>
<dbReference type="AlphaFoldDB" id="A0A1I2YX68"/>
<gene>
    <name evidence="19" type="ORF">SAMN04489864_108159</name>
</gene>
<evidence type="ECO:0000256" key="14">
    <source>
        <dbReference type="PROSITE-ProRule" id="PRU00169"/>
    </source>
</evidence>
<dbReference type="GO" id="GO:0000155">
    <property type="term" value="F:phosphorelay sensor kinase activity"/>
    <property type="evidence" value="ECO:0007669"/>
    <property type="project" value="InterPro"/>
</dbReference>
<comment type="subcellular location">
    <subcellularLocation>
        <location evidence="2">Cell inner membrane</location>
        <topology evidence="2">Multi-pass membrane protein</topology>
    </subcellularLocation>
</comment>
<evidence type="ECO:0000256" key="10">
    <source>
        <dbReference type="ARBA" id="ARBA00022840"/>
    </source>
</evidence>
<evidence type="ECO:0000256" key="11">
    <source>
        <dbReference type="ARBA" id="ARBA00022989"/>
    </source>
</evidence>
<proteinExistence type="predicted"/>
<dbReference type="GO" id="GO:0005886">
    <property type="term" value="C:plasma membrane"/>
    <property type="evidence" value="ECO:0007669"/>
    <property type="project" value="UniProtKB-SubCell"/>
</dbReference>
<dbReference type="FunFam" id="3.30.565.10:FF:000010">
    <property type="entry name" value="Sensor histidine kinase RcsC"/>
    <property type="match status" value="1"/>
</dbReference>
<dbReference type="SUPFAM" id="SSF52172">
    <property type="entry name" value="CheY-like"/>
    <property type="match status" value="1"/>
</dbReference>
<feature type="domain" description="Histidine kinase" evidence="16">
    <location>
        <begin position="348"/>
        <end position="568"/>
    </location>
</feature>
<dbReference type="Pfam" id="PF00072">
    <property type="entry name" value="Response_reg"/>
    <property type="match status" value="1"/>
</dbReference>
<evidence type="ECO:0000256" key="1">
    <source>
        <dbReference type="ARBA" id="ARBA00000085"/>
    </source>
</evidence>
<keyword evidence="5" id="KW-0997">Cell inner membrane</keyword>
<dbReference type="InterPro" id="IPR003661">
    <property type="entry name" value="HisK_dim/P_dom"/>
</dbReference>
<dbReference type="InterPro" id="IPR004358">
    <property type="entry name" value="Sig_transdc_His_kin-like_C"/>
</dbReference>
<keyword evidence="6 14" id="KW-0597">Phosphoprotein</keyword>
<dbReference type="PANTHER" id="PTHR43047:SF72">
    <property type="entry name" value="OSMOSENSING HISTIDINE PROTEIN KINASE SLN1"/>
    <property type="match status" value="1"/>
</dbReference>
<evidence type="ECO:0000256" key="5">
    <source>
        <dbReference type="ARBA" id="ARBA00022519"/>
    </source>
</evidence>
<evidence type="ECO:0000259" key="18">
    <source>
        <dbReference type="PROSITE" id="PS50894"/>
    </source>
</evidence>
<dbReference type="Gene3D" id="1.20.120.160">
    <property type="entry name" value="HPT domain"/>
    <property type="match status" value="1"/>
</dbReference>
<dbReference type="PROSITE" id="PS50109">
    <property type="entry name" value="HIS_KIN"/>
    <property type="match status" value="1"/>
</dbReference>
<dbReference type="PROSITE" id="PS50894">
    <property type="entry name" value="HPT"/>
    <property type="match status" value="1"/>
</dbReference>
<keyword evidence="12 15" id="KW-0472">Membrane</keyword>
<evidence type="ECO:0000313" key="19">
    <source>
        <dbReference type="EMBL" id="SFH30268.1"/>
    </source>
</evidence>
<dbReference type="CDD" id="cd00082">
    <property type="entry name" value="HisKA"/>
    <property type="match status" value="1"/>
</dbReference>
<evidence type="ECO:0000256" key="15">
    <source>
        <dbReference type="SAM" id="Phobius"/>
    </source>
</evidence>
<dbReference type="CDD" id="cd16922">
    <property type="entry name" value="HATPase_EvgS-ArcB-TorS-like"/>
    <property type="match status" value="1"/>
</dbReference>
<dbReference type="Proteomes" id="UP000199666">
    <property type="component" value="Unassembled WGS sequence"/>
</dbReference>
<keyword evidence="9 19" id="KW-0418">Kinase</keyword>
<keyword evidence="10" id="KW-0067">ATP-binding</keyword>
<dbReference type="SMART" id="SM00388">
    <property type="entry name" value="HisKA"/>
    <property type="match status" value="1"/>
</dbReference>
<evidence type="ECO:0000256" key="4">
    <source>
        <dbReference type="ARBA" id="ARBA00022475"/>
    </source>
</evidence>
<dbReference type="PRINTS" id="PR00344">
    <property type="entry name" value="BCTRLSENSOR"/>
</dbReference>
<dbReference type="InterPro" id="IPR001789">
    <property type="entry name" value="Sig_transdc_resp-reg_receiver"/>
</dbReference>
<feature type="domain" description="Response regulatory" evidence="17">
    <location>
        <begin position="589"/>
        <end position="704"/>
    </location>
</feature>
<reference evidence="19 20" key="1">
    <citation type="submission" date="2016-10" db="EMBL/GenBank/DDBJ databases">
        <authorList>
            <person name="de Groot N.N."/>
        </authorList>
    </citation>
    <scope>NUCLEOTIDE SEQUENCE [LARGE SCALE GENOMIC DNA]</scope>
    <source>
        <strain evidence="19 20">DSM 18684</strain>
    </source>
</reference>
<feature type="modified residue" description="Phosphohistidine" evidence="13">
    <location>
        <position position="760"/>
    </location>
</feature>
<dbReference type="SUPFAM" id="SSF47384">
    <property type="entry name" value="Homodimeric domain of signal transducing histidine kinase"/>
    <property type="match status" value="1"/>
</dbReference>
<evidence type="ECO:0000256" key="12">
    <source>
        <dbReference type="ARBA" id="ARBA00023136"/>
    </source>
</evidence>
<protein>
    <recommendedName>
        <fullName evidence="3">histidine kinase</fullName>
        <ecNumber evidence="3">2.7.13.3</ecNumber>
    </recommendedName>
</protein>
<evidence type="ECO:0000256" key="13">
    <source>
        <dbReference type="PROSITE-ProRule" id="PRU00110"/>
    </source>
</evidence>
<name>A0A1I2YX68_9SPHI</name>
<comment type="catalytic activity">
    <reaction evidence="1">
        <text>ATP + protein L-histidine = ADP + protein N-phospho-L-histidine.</text>
        <dbReference type="EC" id="2.7.13.3"/>
    </reaction>
</comment>
<feature type="modified residue" description="4-aspartylphosphate" evidence="14">
    <location>
        <position position="638"/>
    </location>
</feature>
<evidence type="ECO:0000256" key="7">
    <source>
        <dbReference type="ARBA" id="ARBA00022679"/>
    </source>
</evidence>
<dbReference type="PANTHER" id="PTHR43047">
    <property type="entry name" value="TWO-COMPONENT HISTIDINE PROTEIN KINASE"/>
    <property type="match status" value="1"/>
</dbReference>
<dbReference type="InterPro" id="IPR036097">
    <property type="entry name" value="HisK_dim/P_sf"/>
</dbReference>
<dbReference type="SMART" id="SM00448">
    <property type="entry name" value="REC"/>
    <property type="match status" value="1"/>
</dbReference>
<dbReference type="InterPro" id="IPR008207">
    <property type="entry name" value="Sig_transdc_His_kin_Hpt_dom"/>
</dbReference>
<keyword evidence="4" id="KW-1003">Cell membrane</keyword>
<keyword evidence="7" id="KW-0808">Transferase</keyword>
<dbReference type="Gene3D" id="3.40.50.2300">
    <property type="match status" value="1"/>
</dbReference>
<dbReference type="InterPro" id="IPR005467">
    <property type="entry name" value="His_kinase_dom"/>
</dbReference>
<feature type="domain" description="HPt" evidence="18">
    <location>
        <begin position="721"/>
        <end position="817"/>
    </location>
</feature>
<evidence type="ECO:0000259" key="17">
    <source>
        <dbReference type="PROSITE" id="PS50110"/>
    </source>
</evidence>
<dbReference type="InterPro" id="IPR036890">
    <property type="entry name" value="HATPase_C_sf"/>
</dbReference>
<dbReference type="InterPro" id="IPR011006">
    <property type="entry name" value="CheY-like_superfamily"/>
</dbReference>
<feature type="transmembrane region" description="Helical" evidence="15">
    <location>
        <begin position="293"/>
        <end position="315"/>
    </location>
</feature>
<keyword evidence="8 15" id="KW-0812">Transmembrane</keyword>
<dbReference type="InterPro" id="IPR003594">
    <property type="entry name" value="HATPase_dom"/>
</dbReference>
<dbReference type="RefSeq" id="WP_090995524.1">
    <property type="nucleotide sequence ID" value="NZ_FOPP01000008.1"/>
</dbReference>
<keyword evidence="20" id="KW-1185">Reference proteome</keyword>
<dbReference type="Gene3D" id="1.10.287.130">
    <property type="match status" value="1"/>
</dbReference>
<sequence length="817" mass="92747">MANVAQKPFIQATKGKVILGFLFACLALLAAWGVSKFVFKEMLLTVEKLSAPNDRLRIVNELSQKIARLDQLQRDHSFGKSGDSFITETKYLRKKLDTLSNFYENDQAQLQRIKTLKKLLSDRDKQFVKYLEVRETLVNTESFSDDVQKLNKLVLQRSRESDSAVLTTERATSTKTIAPDEEKKSKGFLNRLFGKKEAEVYKIINEEFKIKRDTLNALVEDSIMKGVQETLKSIEVAQRQKSQKFLKREAVLAESSNALTKQMLSILREVEDEVLSQIILNGANAREVVNEGAVQITVIIIAFFFITLVLVYLILTDITKSNQYRKAVELAKEEAEYHGKAKQRFLSNMSHEIRTPLQSILGYAEIITRQKSPEKKDINAIYQSAVHLLQIVNEVLDYSRITSGEFSFNNQVFSLRKVLEEVVAVMYPLAEQKSLKLVTRFDLEEVDHVVGDAFRLKQILFNLLGNAIKFTLKGHILLDVSFKQHGTALHFNFTIEDTGIGLSEEDCNRIFNEFEQVELAGESQLNQSGTGLGLTIVKSLVDRQSGRIYVKSELHKGSTFSVFLTYTLADEQLQKPVELLEHPIESRGKVWIIDDDKLILDLCELIFERNDIPYKSFSDVTDILAEALDESVKYVLIDMRLPKMSGVDLCGLLRERMSADVKFYAITAQVLPDERATVWSEGFNGIITKPFSERDLLSIFTTSVDTSIMDRSLLEKMTMGDKQMQKKIIARFKQDSNEDVAALKESLAQGDGQKSRLIIHRLAGRLAQIGAKDLAVEFRQIEVSVAQKESIDEECRTAISVLLINLERLLSVIEEAY</sequence>
<dbReference type="Gene3D" id="3.30.565.10">
    <property type="entry name" value="Histidine kinase-like ATPase, C-terminal domain"/>
    <property type="match status" value="1"/>
</dbReference>
<keyword evidence="10" id="KW-0547">Nucleotide-binding</keyword>
<evidence type="ECO:0000259" key="16">
    <source>
        <dbReference type="PROSITE" id="PS50109"/>
    </source>
</evidence>
<dbReference type="SUPFAM" id="SSF47226">
    <property type="entry name" value="Histidine-containing phosphotransfer domain, HPT domain"/>
    <property type="match status" value="1"/>
</dbReference>
<dbReference type="STRING" id="414048.SAMN04489864_108159"/>
<dbReference type="CDD" id="cd00156">
    <property type="entry name" value="REC"/>
    <property type="match status" value="1"/>
</dbReference>
<dbReference type="SMART" id="SM00387">
    <property type="entry name" value="HATPase_c"/>
    <property type="match status" value="1"/>
</dbReference>
<dbReference type="GO" id="GO:0009927">
    <property type="term" value="F:histidine phosphotransfer kinase activity"/>
    <property type="evidence" value="ECO:0007669"/>
    <property type="project" value="TreeGrafter"/>
</dbReference>
<dbReference type="OrthoDB" id="9797097at2"/>
<dbReference type="EC" id="2.7.13.3" evidence="3"/>